<name>A0A085JB28_9GAMM</name>
<accession>A0A085JB28</accession>
<proteinExistence type="predicted"/>
<organism evidence="1 2">
    <name type="scientific">Tatumella ptyseos ATCC 33301</name>
    <dbReference type="NCBI Taxonomy" id="1005995"/>
    <lineage>
        <taxon>Bacteria</taxon>
        <taxon>Pseudomonadati</taxon>
        <taxon>Pseudomonadota</taxon>
        <taxon>Gammaproteobacteria</taxon>
        <taxon>Enterobacterales</taxon>
        <taxon>Erwiniaceae</taxon>
        <taxon>Tatumella</taxon>
    </lineage>
</organism>
<gene>
    <name evidence="1" type="ORF">GTPT_2924</name>
</gene>
<evidence type="ECO:0000313" key="1">
    <source>
        <dbReference type="EMBL" id="KFD17674.1"/>
    </source>
</evidence>
<dbReference type="AlphaFoldDB" id="A0A085JB28"/>
<protein>
    <submittedName>
        <fullName evidence="1">Uncharacterized protein</fullName>
    </submittedName>
</protein>
<keyword evidence="2" id="KW-1185">Reference proteome</keyword>
<evidence type="ECO:0000313" key="2">
    <source>
        <dbReference type="Proteomes" id="UP000028602"/>
    </source>
</evidence>
<dbReference type="EMBL" id="JMPR01000045">
    <property type="protein sequence ID" value="KFD17674.1"/>
    <property type="molecule type" value="Genomic_DNA"/>
</dbReference>
<comment type="caution">
    <text evidence="1">The sequence shown here is derived from an EMBL/GenBank/DDBJ whole genome shotgun (WGS) entry which is preliminary data.</text>
</comment>
<reference evidence="1 2" key="1">
    <citation type="submission" date="2014-05" db="EMBL/GenBank/DDBJ databases">
        <title>ATOL: Assembling a taxonomically balanced genome-scale reconstruction of the evolutionary history of the Enterobacteriaceae.</title>
        <authorList>
            <person name="Plunkett G.III."/>
            <person name="Neeno-Eckwall E.C."/>
            <person name="Glasner J.D."/>
            <person name="Perna N.T."/>
        </authorList>
    </citation>
    <scope>NUCLEOTIDE SEQUENCE [LARGE SCALE GENOMIC DNA]</scope>
    <source>
        <strain evidence="1 2">ATCC 33301</strain>
    </source>
</reference>
<sequence>MSEATRAVRQRMPGFVQTFSSKTESGVKILTQGRVTV</sequence>
<dbReference type="Proteomes" id="UP000028602">
    <property type="component" value="Unassembled WGS sequence"/>
</dbReference>